<dbReference type="Proteomes" id="UP000265520">
    <property type="component" value="Unassembled WGS sequence"/>
</dbReference>
<proteinExistence type="predicted"/>
<reference evidence="1 2" key="1">
    <citation type="journal article" date="2018" name="Front. Plant Sci.">
        <title>Red Clover (Trifolium pratense) and Zigzag Clover (T. medium) - A Picture of Genomic Similarities and Differences.</title>
        <authorList>
            <person name="Dluhosova J."/>
            <person name="Istvanek J."/>
            <person name="Nedelnik J."/>
            <person name="Repkova J."/>
        </authorList>
    </citation>
    <scope>NUCLEOTIDE SEQUENCE [LARGE SCALE GENOMIC DNA]</scope>
    <source>
        <strain evidence="2">cv. 10/8</strain>
        <tissue evidence="1">Leaf</tissue>
    </source>
</reference>
<keyword evidence="2" id="KW-1185">Reference proteome</keyword>
<protein>
    <submittedName>
        <fullName evidence="1">Uncharacterized protein</fullName>
    </submittedName>
</protein>
<comment type="caution">
    <text evidence="1">The sequence shown here is derived from an EMBL/GenBank/DDBJ whole genome shotgun (WGS) entry which is preliminary data.</text>
</comment>
<evidence type="ECO:0000313" key="2">
    <source>
        <dbReference type="Proteomes" id="UP000265520"/>
    </source>
</evidence>
<dbReference type="EMBL" id="LXQA010191292">
    <property type="protein sequence ID" value="MCI31934.1"/>
    <property type="molecule type" value="Genomic_DNA"/>
</dbReference>
<evidence type="ECO:0000313" key="1">
    <source>
        <dbReference type="EMBL" id="MCI31934.1"/>
    </source>
</evidence>
<accession>A0A392R764</accession>
<organism evidence="1 2">
    <name type="scientific">Trifolium medium</name>
    <dbReference type="NCBI Taxonomy" id="97028"/>
    <lineage>
        <taxon>Eukaryota</taxon>
        <taxon>Viridiplantae</taxon>
        <taxon>Streptophyta</taxon>
        <taxon>Embryophyta</taxon>
        <taxon>Tracheophyta</taxon>
        <taxon>Spermatophyta</taxon>
        <taxon>Magnoliopsida</taxon>
        <taxon>eudicotyledons</taxon>
        <taxon>Gunneridae</taxon>
        <taxon>Pentapetalae</taxon>
        <taxon>rosids</taxon>
        <taxon>fabids</taxon>
        <taxon>Fabales</taxon>
        <taxon>Fabaceae</taxon>
        <taxon>Papilionoideae</taxon>
        <taxon>50 kb inversion clade</taxon>
        <taxon>NPAAA clade</taxon>
        <taxon>Hologalegina</taxon>
        <taxon>IRL clade</taxon>
        <taxon>Trifolieae</taxon>
        <taxon>Trifolium</taxon>
    </lineage>
</organism>
<sequence>MDMIAGKTLAVKVKWQPKWKTGSVIQIMIGDDFINEISSQFPPADGPAGQIKALNNKLLIE</sequence>
<name>A0A392R764_9FABA</name>
<feature type="non-terminal residue" evidence="1">
    <location>
        <position position="61"/>
    </location>
</feature>
<dbReference type="AlphaFoldDB" id="A0A392R764"/>